<dbReference type="PANTHER" id="PTHR42852">
    <property type="entry name" value="THIOL:DISULFIDE INTERCHANGE PROTEIN DSBE"/>
    <property type="match status" value="1"/>
</dbReference>
<comment type="caution">
    <text evidence="6">The sequence shown here is derived from an EMBL/GenBank/DDBJ whole genome shotgun (WGS) entry which is preliminary data.</text>
</comment>
<dbReference type="PROSITE" id="PS51352">
    <property type="entry name" value="THIOREDOXIN_2"/>
    <property type="match status" value="1"/>
</dbReference>
<dbReference type="InterPro" id="IPR013740">
    <property type="entry name" value="Redoxin"/>
</dbReference>
<dbReference type="SUPFAM" id="SSF52833">
    <property type="entry name" value="Thioredoxin-like"/>
    <property type="match status" value="1"/>
</dbReference>
<dbReference type="Gene3D" id="3.40.30.10">
    <property type="entry name" value="Glutaredoxin"/>
    <property type="match status" value="1"/>
</dbReference>
<protein>
    <submittedName>
        <fullName evidence="6">Antioxidant AhpC</fullName>
    </submittedName>
</protein>
<dbReference type="GO" id="GO:0017004">
    <property type="term" value="P:cytochrome complex assembly"/>
    <property type="evidence" value="ECO:0007669"/>
    <property type="project" value="UniProtKB-KW"/>
</dbReference>
<evidence type="ECO:0000313" key="7">
    <source>
        <dbReference type="Proteomes" id="UP000029614"/>
    </source>
</evidence>
<dbReference type="GO" id="GO:0016491">
    <property type="term" value="F:oxidoreductase activity"/>
    <property type="evidence" value="ECO:0007669"/>
    <property type="project" value="InterPro"/>
</dbReference>
<dbReference type="OrthoDB" id="9794348at2"/>
<dbReference type="PANTHER" id="PTHR42852:SF6">
    <property type="entry name" value="THIOL:DISULFIDE INTERCHANGE PROTEIN DSBE"/>
    <property type="match status" value="1"/>
</dbReference>
<evidence type="ECO:0000259" key="5">
    <source>
        <dbReference type="PROSITE" id="PS51352"/>
    </source>
</evidence>
<comment type="subcellular location">
    <subcellularLocation>
        <location evidence="1">Cell envelope</location>
    </subcellularLocation>
</comment>
<evidence type="ECO:0000313" key="6">
    <source>
        <dbReference type="EMBL" id="KGF53046.1"/>
    </source>
</evidence>
<dbReference type="Pfam" id="PF08534">
    <property type="entry name" value="Redoxin"/>
    <property type="match status" value="1"/>
</dbReference>
<sequence>MNNQYWLKKKLHITLLLILISNTILAQYNFKLSGTFTDVKNGTLICEYIIRGQKQKIITEEAPIKDGKFILFAKLENACAATLQVKDRQFYTLSTIFVPNEEAIVYGPISEDYKLTWTGTTFYKQYGKAKDFIRVYENEFSQADQLMYKGIKAGGNVNKLRKQNMEARREINYAKGLAAVKYIREHINEEGTLGIMASANIDSIPKLLSMYPKEISEGRLKKEIALGLEYYNIFVKERNAAYYTKNRIEMSRPALEFNLKGLNGNLVTLNQYKGKFLIIDFWGSWCTWCIKGFSKLKAFYAQHKDQVEIIGVACKDDDKQWRQAIIKYALPWQHVRSEDGIAEQIYKVYGYPYKVIIDKNGTVIKSFAGNDKEFYTYMDRLLKK</sequence>
<evidence type="ECO:0000256" key="1">
    <source>
        <dbReference type="ARBA" id="ARBA00004196"/>
    </source>
</evidence>
<keyword evidence="7" id="KW-1185">Reference proteome</keyword>
<keyword evidence="2" id="KW-0201">Cytochrome c-type biogenesis</keyword>
<gene>
    <name evidence="6" type="ORF">HMPREF9302_01385</name>
</gene>
<organism evidence="6 7">
    <name type="scientific">Prevotella amnii DNF00058</name>
    <dbReference type="NCBI Taxonomy" id="1401066"/>
    <lineage>
        <taxon>Bacteria</taxon>
        <taxon>Pseudomonadati</taxon>
        <taxon>Bacteroidota</taxon>
        <taxon>Bacteroidia</taxon>
        <taxon>Bacteroidales</taxon>
        <taxon>Prevotellaceae</taxon>
        <taxon>Prevotella</taxon>
    </lineage>
</organism>
<evidence type="ECO:0000256" key="2">
    <source>
        <dbReference type="ARBA" id="ARBA00022748"/>
    </source>
</evidence>
<dbReference type="AlphaFoldDB" id="A0A096B255"/>
<keyword evidence="3" id="KW-1015">Disulfide bond</keyword>
<feature type="domain" description="Thioredoxin" evidence="5">
    <location>
        <begin position="248"/>
        <end position="383"/>
    </location>
</feature>
<dbReference type="InterPro" id="IPR013766">
    <property type="entry name" value="Thioredoxin_domain"/>
</dbReference>
<proteinExistence type="predicted"/>
<dbReference type="RefSeq" id="WP_036854056.1">
    <property type="nucleotide sequence ID" value="NZ_JRNU01000003.1"/>
</dbReference>
<dbReference type="InterPro" id="IPR036249">
    <property type="entry name" value="Thioredoxin-like_sf"/>
</dbReference>
<dbReference type="EMBL" id="JRNU01000003">
    <property type="protein sequence ID" value="KGF53046.1"/>
    <property type="molecule type" value="Genomic_DNA"/>
</dbReference>
<keyword evidence="4" id="KW-0676">Redox-active center</keyword>
<reference evidence="6 7" key="1">
    <citation type="submission" date="2014-07" db="EMBL/GenBank/DDBJ databases">
        <authorList>
            <person name="McCorrison J."/>
            <person name="Sanka R."/>
            <person name="Torralba M."/>
            <person name="Gillis M."/>
            <person name="Haft D.H."/>
            <person name="Methe B."/>
            <person name="Sutton G."/>
            <person name="Nelson K.E."/>
        </authorList>
    </citation>
    <scope>NUCLEOTIDE SEQUENCE [LARGE SCALE GENOMIC DNA]</scope>
    <source>
        <strain evidence="6 7">DNF00058</strain>
    </source>
</reference>
<accession>A0A096B255</accession>
<dbReference type="GO" id="GO:0030313">
    <property type="term" value="C:cell envelope"/>
    <property type="evidence" value="ECO:0007669"/>
    <property type="project" value="UniProtKB-SubCell"/>
</dbReference>
<dbReference type="CDD" id="cd02966">
    <property type="entry name" value="TlpA_like_family"/>
    <property type="match status" value="1"/>
</dbReference>
<evidence type="ECO:0000256" key="4">
    <source>
        <dbReference type="ARBA" id="ARBA00023284"/>
    </source>
</evidence>
<dbReference type="Proteomes" id="UP000029614">
    <property type="component" value="Unassembled WGS sequence"/>
</dbReference>
<name>A0A096B255_9BACT</name>
<dbReference type="InterPro" id="IPR050553">
    <property type="entry name" value="Thioredoxin_ResA/DsbE_sf"/>
</dbReference>
<evidence type="ECO:0000256" key="3">
    <source>
        <dbReference type="ARBA" id="ARBA00023157"/>
    </source>
</evidence>